<evidence type="ECO:0000313" key="11">
    <source>
        <dbReference type="EMBL" id="CAK1581694.1"/>
    </source>
</evidence>
<dbReference type="Proteomes" id="UP001314205">
    <property type="component" value="Unassembled WGS sequence"/>
</dbReference>
<feature type="transmembrane region" description="Helical" evidence="10">
    <location>
        <begin position="262"/>
        <end position="284"/>
    </location>
</feature>
<dbReference type="EMBL" id="CAVLGL010000035">
    <property type="protein sequence ID" value="CAK1581694.1"/>
    <property type="molecule type" value="Genomic_DNA"/>
</dbReference>
<feature type="transmembrane region" description="Helical" evidence="10">
    <location>
        <begin position="290"/>
        <end position="310"/>
    </location>
</feature>
<keyword evidence="7 10" id="KW-0472">Membrane</keyword>
<comment type="subcellular location">
    <subcellularLocation>
        <location evidence="1 10">Cell membrane</location>
        <topology evidence="1 10">Multi-pass membrane protein</topology>
    </subcellularLocation>
</comment>
<dbReference type="GO" id="GO:0004984">
    <property type="term" value="F:olfactory receptor activity"/>
    <property type="evidence" value="ECO:0007669"/>
    <property type="project" value="InterPro"/>
</dbReference>
<evidence type="ECO:0000256" key="10">
    <source>
        <dbReference type="RuleBase" id="RU351113"/>
    </source>
</evidence>
<evidence type="ECO:0000256" key="8">
    <source>
        <dbReference type="ARBA" id="ARBA00023170"/>
    </source>
</evidence>
<keyword evidence="2" id="KW-1003">Cell membrane</keyword>
<reference evidence="11 12" key="1">
    <citation type="submission" date="2023-11" db="EMBL/GenBank/DDBJ databases">
        <authorList>
            <person name="Hedman E."/>
            <person name="Englund M."/>
            <person name="Stromberg M."/>
            <person name="Nyberg Akerstrom W."/>
            <person name="Nylinder S."/>
            <person name="Jareborg N."/>
            <person name="Kallberg Y."/>
            <person name="Kronander E."/>
        </authorList>
    </citation>
    <scope>NUCLEOTIDE SEQUENCE [LARGE SCALE GENOMIC DNA]</scope>
</reference>
<keyword evidence="12" id="KW-1185">Reference proteome</keyword>
<dbReference type="AlphaFoldDB" id="A0AAV1KIM0"/>
<evidence type="ECO:0000256" key="9">
    <source>
        <dbReference type="ARBA" id="ARBA00023224"/>
    </source>
</evidence>
<comment type="similarity">
    <text evidence="10">Belongs to the insect chemoreceptor superfamily. Heteromeric odorant receptor channel (TC 1.A.69) family.</text>
</comment>
<dbReference type="GO" id="GO:0007165">
    <property type="term" value="P:signal transduction"/>
    <property type="evidence" value="ECO:0007669"/>
    <property type="project" value="UniProtKB-KW"/>
</dbReference>
<comment type="caution">
    <text evidence="10">Lacks conserved residue(s) required for the propagation of feature annotation.</text>
</comment>
<evidence type="ECO:0000256" key="4">
    <source>
        <dbReference type="ARBA" id="ARBA00022692"/>
    </source>
</evidence>
<dbReference type="InterPro" id="IPR004117">
    <property type="entry name" value="7tm6_olfct_rcpt"/>
</dbReference>
<keyword evidence="6 10" id="KW-1133">Transmembrane helix</keyword>
<comment type="caution">
    <text evidence="11">The sequence shown here is derived from an EMBL/GenBank/DDBJ whole genome shotgun (WGS) entry which is preliminary data.</text>
</comment>
<feature type="transmembrane region" description="Helical" evidence="10">
    <location>
        <begin position="186"/>
        <end position="211"/>
    </location>
</feature>
<dbReference type="GO" id="GO:0005886">
    <property type="term" value="C:plasma membrane"/>
    <property type="evidence" value="ECO:0007669"/>
    <property type="project" value="UniProtKB-SubCell"/>
</dbReference>
<keyword evidence="4 10" id="KW-0812">Transmembrane</keyword>
<dbReference type="PANTHER" id="PTHR21137">
    <property type="entry name" value="ODORANT RECEPTOR"/>
    <property type="match status" value="1"/>
</dbReference>
<dbReference type="GO" id="GO:0005549">
    <property type="term" value="F:odorant binding"/>
    <property type="evidence" value="ECO:0007669"/>
    <property type="project" value="InterPro"/>
</dbReference>
<proteinExistence type="inferred from homology"/>
<evidence type="ECO:0000256" key="3">
    <source>
        <dbReference type="ARBA" id="ARBA00022606"/>
    </source>
</evidence>
<dbReference type="Pfam" id="PF02949">
    <property type="entry name" value="7tm_6"/>
    <property type="match status" value="1"/>
</dbReference>
<gene>
    <name evidence="11" type="ORF">PARMNEM_LOCUS3332</name>
</gene>
<keyword evidence="9 10" id="KW-0807">Transducer</keyword>
<feature type="transmembrane region" description="Helical" evidence="10">
    <location>
        <begin position="46"/>
        <end position="67"/>
    </location>
</feature>
<evidence type="ECO:0000256" key="1">
    <source>
        <dbReference type="ARBA" id="ARBA00004651"/>
    </source>
</evidence>
<organism evidence="11 12">
    <name type="scientific">Parnassius mnemosyne</name>
    <name type="common">clouded apollo</name>
    <dbReference type="NCBI Taxonomy" id="213953"/>
    <lineage>
        <taxon>Eukaryota</taxon>
        <taxon>Metazoa</taxon>
        <taxon>Ecdysozoa</taxon>
        <taxon>Arthropoda</taxon>
        <taxon>Hexapoda</taxon>
        <taxon>Insecta</taxon>
        <taxon>Pterygota</taxon>
        <taxon>Neoptera</taxon>
        <taxon>Endopterygota</taxon>
        <taxon>Lepidoptera</taxon>
        <taxon>Glossata</taxon>
        <taxon>Ditrysia</taxon>
        <taxon>Papilionoidea</taxon>
        <taxon>Papilionidae</taxon>
        <taxon>Parnassiinae</taxon>
        <taxon>Parnassini</taxon>
        <taxon>Parnassius</taxon>
        <taxon>Driopa</taxon>
    </lineage>
</organism>
<sequence>MSFIRTLKNTTLNAINHLKQDNLQSLLWLVNLIPSIAEFTKATAPFWILHSCLLIYVYGTGSLVYQIKFAQGAGDFIKSYVNISILTLTANNTYWFLMQRSLFKSVLKKVIKNDELSRQSDFLLKRHSKLMSVIKKMLLVFYGLNLINVFAIYLPHRVDVKNNYYSMTPCVGLEPLSKTPNKEFCLAILFTQEATLITVVLNYQALLMLLISHTTAMYELMADEMTAFNTAEHGSNTIVKEKLPSLIRRHSLTLEIVDDLKLLYSVPIGVNFGSNAVCICLFFYLPLQEWVKFMPVLVYCFLVYFLYCFLGQRLINASEEFERSVYCCGWENFELNEMRQIYLMFMQAQKPVELLAADIIPVNIYTFARTLQGMFKFVTVVKF</sequence>
<evidence type="ECO:0000256" key="7">
    <source>
        <dbReference type="ARBA" id="ARBA00023136"/>
    </source>
</evidence>
<name>A0AAV1KIM0_9NEOP</name>
<evidence type="ECO:0000313" key="12">
    <source>
        <dbReference type="Proteomes" id="UP001314205"/>
    </source>
</evidence>
<feature type="transmembrane region" description="Helical" evidence="10">
    <location>
        <begin position="133"/>
        <end position="154"/>
    </location>
</feature>
<protein>
    <recommendedName>
        <fullName evidence="10">Odorant receptor</fullName>
    </recommendedName>
</protein>
<keyword evidence="3 10" id="KW-0716">Sensory transduction</keyword>
<feature type="transmembrane region" description="Helical" evidence="10">
    <location>
        <begin position="79"/>
        <end position="97"/>
    </location>
</feature>
<evidence type="ECO:0000256" key="2">
    <source>
        <dbReference type="ARBA" id="ARBA00022475"/>
    </source>
</evidence>
<keyword evidence="8 10" id="KW-0675">Receptor</keyword>
<accession>A0AAV1KIM0</accession>
<evidence type="ECO:0000256" key="5">
    <source>
        <dbReference type="ARBA" id="ARBA00022725"/>
    </source>
</evidence>
<dbReference type="PANTHER" id="PTHR21137:SF35">
    <property type="entry name" value="ODORANT RECEPTOR 19A-RELATED"/>
    <property type="match status" value="1"/>
</dbReference>
<keyword evidence="5 10" id="KW-0552">Olfaction</keyword>
<evidence type="ECO:0000256" key="6">
    <source>
        <dbReference type="ARBA" id="ARBA00022989"/>
    </source>
</evidence>